<keyword evidence="3" id="KW-0276">Fatty acid metabolism</keyword>
<evidence type="ECO:0008006" key="9">
    <source>
        <dbReference type="Google" id="ProtNLM"/>
    </source>
</evidence>
<keyword evidence="8" id="KW-1185">Reference proteome</keyword>
<dbReference type="EMBL" id="SDOX01000014">
    <property type="protein sequence ID" value="TFJ85384.1"/>
    <property type="molecule type" value="Genomic_DNA"/>
</dbReference>
<feature type="domain" description="AMP-binding enzyme C-terminal" evidence="6">
    <location>
        <begin position="269"/>
        <end position="343"/>
    </location>
</feature>
<dbReference type="GO" id="GO:0006631">
    <property type="term" value="P:fatty acid metabolic process"/>
    <property type="evidence" value="ECO:0007669"/>
    <property type="project" value="UniProtKB-KW"/>
</dbReference>
<dbReference type="PANTHER" id="PTHR43859:SF4">
    <property type="entry name" value="BUTANOATE--COA LIGASE AAE1-RELATED"/>
    <property type="match status" value="1"/>
</dbReference>
<sequence length="359" mass="39712">MLPSIMARRSVFHSLGRLAGLPVSCRMASSSFVSPACGSSIQNTGSKHRYPSLLQTRGKHRAFEAPFLQARKANYQPLSPLSFLERTVKLYPRRTAVAYRDDVWTWAEEYVRIKKLGSSLYKAGVRPGDTVSIMSLNTPPIFEAHFAVPGVRAVLNTLNTRLGRGGEGRKGDREGGRRGEMEVDEAWFPRLDPPIIAFQLKHGDCKVMMRGNTVMSGYLKNEAATEATFHGGWMHTGDIAVAHKNGRIQLKDRSKDVIISGGENISSIEVENALHHHPSIAEAAVVAKPCDKWGEVPCAFVSLKDGHELTEQEVITFSRQKLAHFKAPKRVIFGPLPKTSTGKVQKFHLRNVAKESGPH</sequence>
<dbReference type="OrthoDB" id="16262at2759"/>
<proteinExistence type="inferred from homology"/>
<dbReference type="InterPro" id="IPR045851">
    <property type="entry name" value="AMP-bd_C_sf"/>
</dbReference>
<dbReference type="PANTHER" id="PTHR43859">
    <property type="entry name" value="ACYL-ACTIVATING ENZYME"/>
    <property type="match status" value="1"/>
</dbReference>
<dbReference type="SUPFAM" id="SSF56801">
    <property type="entry name" value="Acetyl-CoA synthetase-like"/>
    <property type="match status" value="2"/>
</dbReference>
<comment type="similarity">
    <text evidence="1">Belongs to the ATP-dependent AMP-binding enzyme family.</text>
</comment>
<reference evidence="7 8" key="1">
    <citation type="submission" date="2019-01" db="EMBL/GenBank/DDBJ databases">
        <title>Nuclear Genome Assembly of the Microalgal Biofuel strain Nannochloropsis salina CCMP1776.</title>
        <authorList>
            <person name="Hovde B."/>
        </authorList>
    </citation>
    <scope>NUCLEOTIDE SEQUENCE [LARGE SCALE GENOMIC DNA]</scope>
    <source>
        <strain evidence="7 8">CCMP1776</strain>
    </source>
</reference>
<comment type="caution">
    <text evidence="7">The sequence shown here is derived from an EMBL/GenBank/DDBJ whole genome shotgun (WGS) entry which is preliminary data.</text>
</comment>
<organism evidence="7 8">
    <name type="scientific">Nannochloropsis salina CCMP1776</name>
    <dbReference type="NCBI Taxonomy" id="1027361"/>
    <lineage>
        <taxon>Eukaryota</taxon>
        <taxon>Sar</taxon>
        <taxon>Stramenopiles</taxon>
        <taxon>Ochrophyta</taxon>
        <taxon>Eustigmatophyceae</taxon>
        <taxon>Eustigmatales</taxon>
        <taxon>Monodopsidaceae</taxon>
        <taxon>Microchloropsis</taxon>
        <taxon>Microchloropsis salina</taxon>
    </lineage>
</organism>
<evidence type="ECO:0000259" key="5">
    <source>
        <dbReference type="Pfam" id="PF00501"/>
    </source>
</evidence>
<dbReference type="Pfam" id="PF13193">
    <property type="entry name" value="AMP-binding_C"/>
    <property type="match status" value="1"/>
</dbReference>
<keyword evidence="2" id="KW-0436">Ligase</keyword>
<dbReference type="Gene3D" id="3.30.300.30">
    <property type="match status" value="1"/>
</dbReference>
<evidence type="ECO:0000256" key="3">
    <source>
        <dbReference type="ARBA" id="ARBA00022832"/>
    </source>
</evidence>
<dbReference type="Gene3D" id="2.30.38.10">
    <property type="entry name" value="Luciferase, Domain 3"/>
    <property type="match status" value="1"/>
</dbReference>
<evidence type="ECO:0000259" key="6">
    <source>
        <dbReference type="Pfam" id="PF13193"/>
    </source>
</evidence>
<evidence type="ECO:0000313" key="8">
    <source>
        <dbReference type="Proteomes" id="UP000355283"/>
    </source>
</evidence>
<evidence type="ECO:0000313" key="7">
    <source>
        <dbReference type="EMBL" id="TFJ85384.1"/>
    </source>
</evidence>
<dbReference type="InterPro" id="IPR025110">
    <property type="entry name" value="AMP-bd_C"/>
</dbReference>
<dbReference type="GO" id="GO:0016874">
    <property type="term" value="F:ligase activity"/>
    <property type="evidence" value="ECO:0007669"/>
    <property type="project" value="UniProtKB-KW"/>
</dbReference>
<name>A0A4D9D324_9STRA</name>
<evidence type="ECO:0000256" key="2">
    <source>
        <dbReference type="ARBA" id="ARBA00022598"/>
    </source>
</evidence>
<keyword evidence="4" id="KW-0443">Lipid metabolism</keyword>
<accession>A0A4D9D324</accession>
<dbReference type="InterPro" id="IPR000873">
    <property type="entry name" value="AMP-dep_synth/lig_dom"/>
</dbReference>
<dbReference type="FunFam" id="3.30.300.30:FF:000008">
    <property type="entry name" value="2,3-dihydroxybenzoate-AMP ligase"/>
    <property type="match status" value="1"/>
</dbReference>
<dbReference type="Proteomes" id="UP000355283">
    <property type="component" value="Unassembled WGS sequence"/>
</dbReference>
<dbReference type="Pfam" id="PF00501">
    <property type="entry name" value="AMP-binding"/>
    <property type="match status" value="1"/>
</dbReference>
<evidence type="ECO:0000256" key="1">
    <source>
        <dbReference type="ARBA" id="ARBA00006432"/>
    </source>
</evidence>
<evidence type="ECO:0000256" key="4">
    <source>
        <dbReference type="ARBA" id="ARBA00023098"/>
    </source>
</evidence>
<protein>
    <recommendedName>
        <fullName evidence="9">AMP-dependent synthetase/ligase domain-containing protein</fullName>
    </recommendedName>
</protein>
<gene>
    <name evidence="7" type="ORF">NSK_003343</name>
</gene>
<feature type="domain" description="AMP-dependent synthetase/ligase" evidence="5">
    <location>
        <begin position="84"/>
        <end position="163"/>
    </location>
</feature>
<dbReference type="AlphaFoldDB" id="A0A4D9D324"/>
<dbReference type="Gene3D" id="3.40.50.980">
    <property type="match status" value="1"/>
</dbReference>